<gene>
    <name evidence="5" type="primary">truB</name>
    <name evidence="8" type="ORF">CE91St30_18660</name>
</gene>
<dbReference type="InterPro" id="IPR020103">
    <property type="entry name" value="PsdUridine_synth_cat_dom_sf"/>
</dbReference>
<dbReference type="InterPro" id="IPR032819">
    <property type="entry name" value="TruB_C"/>
</dbReference>
<dbReference type="InterPro" id="IPR014780">
    <property type="entry name" value="tRNA_psdUridine_synth_TruB"/>
</dbReference>
<dbReference type="Proteomes" id="UP001320544">
    <property type="component" value="Chromosome"/>
</dbReference>
<comment type="catalytic activity">
    <reaction evidence="1 5">
        <text>uridine(55) in tRNA = pseudouridine(55) in tRNA</text>
        <dbReference type="Rhea" id="RHEA:42532"/>
        <dbReference type="Rhea" id="RHEA-COMP:10101"/>
        <dbReference type="Rhea" id="RHEA-COMP:10102"/>
        <dbReference type="ChEBI" id="CHEBI:65314"/>
        <dbReference type="ChEBI" id="CHEBI:65315"/>
        <dbReference type="EC" id="5.4.99.25"/>
    </reaction>
</comment>
<dbReference type="NCBIfam" id="TIGR00431">
    <property type="entry name" value="TruB"/>
    <property type="match status" value="1"/>
</dbReference>
<dbReference type="PANTHER" id="PTHR13767">
    <property type="entry name" value="TRNA-PSEUDOURIDINE SYNTHASE"/>
    <property type="match status" value="1"/>
</dbReference>
<feature type="domain" description="Pseudouridine synthase II N-terminal" evidence="6">
    <location>
        <begin position="38"/>
        <end position="194"/>
    </location>
</feature>
<evidence type="ECO:0000256" key="5">
    <source>
        <dbReference type="HAMAP-Rule" id="MF_01080"/>
    </source>
</evidence>
<dbReference type="PANTHER" id="PTHR13767:SF2">
    <property type="entry name" value="PSEUDOURIDYLATE SYNTHASE TRUB1"/>
    <property type="match status" value="1"/>
</dbReference>
<dbReference type="CDD" id="cd02573">
    <property type="entry name" value="PseudoU_synth_EcTruB"/>
    <property type="match status" value="1"/>
</dbReference>
<dbReference type="Pfam" id="PF16198">
    <property type="entry name" value="TruB_C_2"/>
    <property type="match status" value="1"/>
</dbReference>
<feature type="domain" description="tRNA pseudouridylate synthase B C-terminal" evidence="7">
    <location>
        <begin position="195"/>
        <end position="235"/>
    </location>
</feature>
<evidence type="ECO:0000256" key="2">
    <source>
        <dbReference type="ARBA" id="ARBA00005642"/>
    </source>
</evidence>
<evidence type="ECO:0000256" key="4">
    <source>
        <dbReference type="ARBA" id="ARBA00023235"/>
    </source>
</evidence>
<accession>A0ABN6MH42</accession>
<keyword evidence="4 5" id="KW-0413">Isomerase</keyword>
<dbReference type="HAMAP" id="MF_01080">
    <property type="entry name" value="TruB_bact"/>
    <property type="match status" value="1"/>
</dbReference>
<comment type="function">
    <text evidence="5">Responsible for synthesis of pseudouridine from uracil-55 in the psi GC loop of transfer RNAs.</text>
</comment>
<keyword evidence="3 5" id="KW-0819">tRNA processing</keyword>
<keyword evidence="9" id="KW-1185">Reference proteome</keyword>
<organism evidence="8 9">
    <name type="scientific">Raoultibacter timonensis</name>
    <dbReference type="NCBI Taxonomy" id="1907662"/>
    <lineage>
        <taxon>Bacteria</taxon>
        <taxon>Bacillati</taxon>
        <taxon>Actinomycetota</taxon>
        <taxon>Coriobacteriia</taxon>
        <taxon>Eggerthellales</taxon>
        <taxon>Eggerthellaceae</taxon>
        <taxon>Raoultibacter</taxon>
    </lineage>
</organism>
<name>A0ABN6MH42_9ACTN</name>
<dbReference type="SUPFAM" id="SSF55120">
    <property type="entry name" value="Pseudouridine synthase"/>
    <property type="match status" value="1"/>
</dbReference>
<evidence type="ECO:0000259" key="6">
    <source>
        <dbReference type="Pfam" id="PF01509"/>
    </source>
</evidence>
<evidence type="ECO:0000259" key="7">
    <source>
        <dbReference type="Pfam" id="PF16198"/>
    </source>
</evidence>
<evidence type="ECO:0000313" key="8">
    <source>
        <dbReference type="EMBL" id="BDE96533.1"/>
    </source>
</evidence>
<evidence type="ECO:0000256" key="1">
    <source>
        <dbReference type="ARBA" id="ARBA00000385"/>
    </source>
</evidence>
<dbReference type="EC" id="5.4.99.25" evidence="5"/>
<comment type="similarity">
    <text evidence="2 5">Belongs to the pseudouridine synthase TruB family. Type 1 subfamily.</text>
</comment>
<evidence type="ECO:0000313" key="9">
    <source>
        <dbReference type="Proteomes" id="UP001320544"/>
    </source>
</evidence>
<evidence type="ECO:0000256" key="3">
    <source>
        <dbReference type="ARBA" id="ARBA00022694"/>
    </source>
</evidence>
<dbReference type="Gene3D" id="3.30.2350.10">
    <property type="entry name" value="Pseudouridine synthase"/>
    <property type="match status" value="1"/>
</dbReference>
<protein>
    <recommendedName>
        <fullName evidence="5">tRNA pseudouridine synthase B</fullName>
        <ecNumber evidence="5">5.4.99.25</ecNumber>
    </recommendedName>
    <alternativeName>
        <fullName evidence="5">tRNA pseudouridine(55) synthase</fullName>
        <shortName evidence="5">Psi55 synthase</shortName>
    </alternativeName>
    <alternativeName>
        <fullName evidence="5">tRNA pseudouridylate synthase</fullName>
    </alternativeName>
    <alternativeName>
        <fullName evidence="5">tRNA-uridine isomerase</fullName>
    </alternativeName>
</protein>
<dbReference type="Pfam" id="PF01509">
    <property type="entry name" value="TruB_N"/>
    <property type="match status" value="1"/>
</dbReference>
<feature type="active site" description="Nucleophile" evidence="5">
    <location>
        <position position="53"/>
    </location>
</feature>
<proteinExistence type="inferred from homology"/>
<dbReference type="EMBL" id="AP025564">
    <property type="protein sequence ID" value="BDE96533.1"/>
    <property type="molecule type" value="Genomic_DNA"/>
</dbReference>
<dbReference type="InterPro" id="IPR002501">
    <property type="entry name" value="PsdUridine_synth_N"/>
</dbReference>
<reference evidence="8 9" key="1">
    <citation type="submission" date="2022-01" db="EMBL/GenBank/DDBJ databases">
        <title>Novel bile acid biosynthetic pathways are enriched in the microbiome of centenarians.</title>
        <authorList>
            <person name="Sato Y."/>
            <person name="Atarashi K."/>
            <person name="Plichta R.D."/>
            <person name="Arai Y."/>
            <person name="Sasajima S."/>
            <person name="Kearney M.S."/>
            <person name="Suda W."/>
            <person name="Takeshita K."/>
            <person name="Sasaki T."/>
            <person name="Okamoto S."/>
            <person name="Skelly N.A."/>
            <person name="Okamura Y."/>
            <person name="Vlamakis H."/>
            <person name="Li Y."/>
            <person name="Tanoue T."/>
            <person name="Takei H."/>
            <person name="Nittono H."/>
            <person name="Narushima S."/>
            <person name="Irie J."/>
            <person name="Itoh H."/>
            <person name="Moriya K."/>
            <person name="Sugiura Y."/>
            <person name="Suematsu M."/>
            <person name="Moritoki N."/>
            <person name="Shibata S."/>
            <person name="Littman R.D."/>
            <person name="Fischbach A.M."/>
            <person name="Uwamino Y."/>
            <person name="Inoue T."/>
            <person name="Honda A."/>
            <person name="Hattori M."/>
            <person name="Murai T."/>
            <person name="Xavier J.R."/>
            <person name="Hirose N."/>
            <person name="Honda K."/>
        </authorList>
    </citation>
    <scope>NUCLEOTIDE SEQUENCE [LARGE SCALE GENOMIC DNA]</scope>
    <source>
        <strain evidence="8 9">CE91-St30</strain>
    </source>
</reference>
<sequence>MESGGYSPVKRGASGLSLVVGINKPAGMSSHDVVNRCRRIFGEKRVGHTGTLDPLAKGALLVCVGPATRLDPFFTEHDKRYRFRVSFGIGTDTDDAAGEVVKRGDAPVCVLDEEYAERFVGDLVGKHKQIPPVYSAIKVDGQRSYKAARAGKIIDLAPRDIEIYEARLESVIAEGEDGLPAWDVAVSVSKGTYIRSLARDIGNMIGCPAYVSMLERTQAGSLDLAECVTLETLEERGIAAALDPVRLLGFRFVFADEATARAVSNGSPLRASECAVFERRRATVAAELCACTAGVRQSDKPLMSGEVISVIAENKLVALYEYDETRRALMPRCVFALGVSRGRDS</sequence>